<sequence length="60" mass="7151">MQDSKQIKALLFSYFHFKRQFLGIVSEMQLLKDIDEIEDFVAFKNDEIIGDLIREINNEN</sequence>
<evidence type="ECO:0000313" key="1">
    <source>
        <dbReference type="EMBL" id="AWI33711.1"/>
    </source>
</evidence>
<name>A0A2U8FBU1_9HELI</name>
<dbReference type="RefSeq" id="WP_108910595.1">
    <property type="nucleotide sequence ID" value="NZ_CP021886.1"/>
</dbReference>
<protein>
    <submittedName>
        <fullName evidence="1">Uncharacterized protein</fullName>
    </submittedName>
</protein>
<organism evidence="1 2">
    <name type="scientific">Helicobacter apodemus</name>
    <dbReference type="NCBI Taxonomy" id="135569"/>
    <lineage>
        <taxon>Bacteria</taxon>
        <taxon>Pseudomonadati</taxon>
        <taxon>Campylobacterota</taxon>
        <taxon>Epsilonproteobacteria</taxon>
        <taxon>Campylobacterales</taxon>
        <taxon>Helicobacteraceae</taxon>
        <taxon>Helicobacter</taxon>
    </lineage>
</organism>
<gene>
    <name evidence="1" type="ORF">CDV25_02260</name>
</gene>
<dbReference type="Proteomes" id="UP000244890">
    <property type="component" value="Chromosome"/>
</dbReference>
<evidence type="ECO:0000313" key="2">
    <source>
        <dbReference type="Proteomes" id="UP000244890"/>
    </source>
</evidence>
<dbReference type="EMBL" id="CP021886">
    <property type="protein sequence ID" value="AWI33711.1"/>
    <property type="molecule type" value="Genomic_DNA"/>
</dbReference>
<proteinExistence type="predicted"/>
<accession>A0A2U8FBU1</accession>
<reference evidence="1 2" key="1">
    <citation type="submission" date="2017-06" db="EMBL/GenBank/DDBJ databases">
        <title>Complete genome of Helicobacter apodemus.</title>
        <authorList>
            <person name="Cho S."/>
        </authorList>
    </citation>
    <scope>NUCLEOTIDE SEQUENCE [LARGE SCALE GENOMIC DNA]</scope>
    <source>
        <strain evidence="2">SNUVETPUB-15-01</strain>
    </source>
</reference>
<dbReference type="KEGG" id="had:CDV25_02260"/>
<dbReference type="AlphaFoldDB" id="A0A2U8FBU1"/>